<evidence type="ECO:0000256" key="8">
    <source>
        <dbReference type="SAM" id="MobiDB-lite"/>
    </source>
</evidence>
<reference evidence="9" key="1">
    <citation type="submission" date="2019-05" db="EMBL/GenBank/DDBJ databases">
        <title>Metatranscriptomic reconstruction reveals RNA viruses with the potential to shape carbon cycling in soil.</title>
        <authorList>
            <person name="Starr E.P."/>
            <person name="Nuccio E."/>
            <person name="Pett-Ridge J."/>
            <person name="Banfield J.F."/>
            <person name="Firestone M.K."/>
        </authorList>
    </citation>
    <scope>NUCLEOTIDE SEQUENCE</scope>
    <source>
        <strain evidence="9">H2_Bulk_35_scaffold_3126</strain>
    </source>
</reference>
<keyword evidence="6" id="KW-1160">Virus entry into host cell</keyword>
<dbReference type="EMBL" id="MN035122">
    <property type="protein sequence ID" value="QDH89923.1"/>
    <property type="molecule type" value="Genomic_RNA"/>
</dbReference>
<protein>
    <recommendedName>
        <fullName evidence="10">Maturation</fullName>
    </recommendedName>
</protein>
<organism evidence="9">
    <name type="scientific">Leviviridae sp</name>
    <dbReference type="NCBI Taxonomy" id="2027243"/>
    <lineage>
        <taxon>Viruses</taxon>
        <taxon>Riboviria</taxon>
        <taxon>Orthornavirae</taxon>
        <taxon>Lenarviricota</taxon>
        <taxon>Leviviricetes</taxon>
        <taxon>Norzivirales</taxon>
        <taxon>Fiersviridae</taxon>
    </lineage>
</organism>
<comment type="subcellular location">
    <subcellularLocation>
        <location evidence="1">Virion</location>
    </subcellularLocation>
</comment>
<keyword evidence="4" id="KW-0946">Virion</keyword>
<evidence type="ECO:0000256" key="7">
    <source>
        <dbReference type="ARBA" id="ARBA00035110"/>
    </source>
</evidence>
<dbReference type="InterPro" id="IPR005563">
    <property type="entry name" value="A_protein"/>
</dbReference>
<dbReference type="GO" id="GO:0044423">
    <property type="term" value="C:virion component"/>
    <property type="evidence" value="ECO:0007669"/>
    <property type="project" value="UniProtKB-KW"/>
</dbReference>
<keyword evidence="3" id="KW-1161">Viral attachment to host cell</keyword>
<feature type="region of interest" description="Disordered" evidence="8">
    <location>
        <begin position="1"/>
        <end position="20"/>
    </location>
</feature>
<evidence type="ECO:0000313" key="9">
    <source>
        <dbReference type="EMBL" id="QDH89923.1"/>
    </source>
</evidence>
<dbReference type="Pfam" id="PF03863">
    <property type="entry name" value="Phage_mat-A"/>
    <property type="match status" value="1"/>
</dbReference>
<keyword evidence="2" id="KW-0945">Host-virus interaction</keyword>
<accession>A0A514D8J5</accession>
<evidence type="ECO:0000256" key="3">
    <source>
        <dbReference type="ARBA" id="ARBA00022804"/>
    </source>
</evidence>
<evidence type="ECO:0000256" key="5">
    <source>
        <dbReference type="ARBA" id="ARBA00023104"/>
    </source>
</evidence>
<evidence type="ECO:0000256" key="2">
    <source>
        <dbReference type="ARBA" id="ARBA00022581"/>
    </source>
</evidence>
<gene>
    <name evidence="9" type="ORF">H2Bulk353126_000004</name>
</gene>
<evidence type="ECO:0008006" key="10">
    <source>
        <dbReference type="Google" id="ProtNLM"/>
    </source>
</evidence>
<comment type="similarity">
    <text evidence="7">Belongs to the Leviviricetes maturation protein family.</text>
</comment>
<evidence type="ECO:0000256" key="4">
    <source>
        <dbReference type="ARBA" id="ARBA00022844"/>
    </source>
</evidence>
<evidence type="ECO:0000256" key="1">
    <source>
        <dbReference type="ARBA" id="ARBA00004328"/>
    </source>
</evidence>
<proteinExistence type="inferred from homology"/>
<keyword evidence="5" id="KW-1175">Viral attachment to host cell pilus</keyword>
<dbReference type="GO" id="GO:0039666">
    <property type="term" value="P:virion attachment to host cell pilus"/>
    <property type="evidence" value="ECO:0007669"/>
    <property type="project" value="UniProtKB-KW"/>
</dbReference>
<sequence>MSRKGWPKHEDDKEHLSGEFKSNSTGQVVYAWNYDLTYARLQGDANGGNSPNWPSVKSENPYAMYTLKTRATPYSLTGNAISADSRGEGTLSMMSAIGISDPAGYLANFGTQEMVEAMNKCTSALIKNIKSQKVNVAQFAAEFKETCQTVVSAATRIGNAVQSLKHGNIGAALRGLAAGGGSHGGRGGGGKPPKPRVTGSVASDFLAIQYGWRPLLSDVYGACEELARLSTYNPPAVSAQGNGNGSSHASGIYPANGANRPDISWSVDIECSAKAHLEYKVGNEMSSDLSRLGITNPAAVIWEKIPYSFVADWFLPVGSFLNSFDYDFGLLFSRGFITKKAKVTARWKSIHTEYQTGPDHYTFHGDGLVSMDNVYFEREILSGFPAVNPPPFKDPTSLLHVSEAIALMRQRFGS</sequence>
<evidence type="ECO:0000256" key="6">
    <source>
        <dbReference type="ARBA" id="ARBA00023296"/>
    </source>
</evidence>
<feature type="compositionally biased region" description="Basic and acidic residues" evidence="8">
    <location>
        <begin position="7"/>
        <end position="18"/>
    </location>
</feature>
<name>A0A514D8J5_9VIRU</name>